<evidence type="ECO:0000259" key="5">
    <source>
        <dbReference type="Pfam" id="PF07687"/>
    </source>
</evidence>
<dbReference type="InterPro" id="IPR002933">
    <property type="entry name" value="Peptidase_M20"/>
</dbReference>
<comment type="cofactor">
    <cofactor evidence="1">
        <name>Zn(2+)</name>
        <dbReference type="ChEBI" id="CHEBI:29105"/>
    </cofactor>
</comment>
<dbReference type="InterPro" id="IPR050072">
    <property type="entry name" value="Peptidase_M20A"/>
</dbReference>
<dbReference type="GO" id="GO:0046872">
    <property type="term" value="F:metal ion binding"/>
    <property type="evidence" value="ECO:0007669"/>
    <property type="project" value="UniProtKB-KW"/>
</dbReference>
<evidence type="ECO:0000256" key="3">
    <source>
        <dbReference type="ARBA" id="ARBA00022801"/>
    </source>
</evidence>
<sequence length="276" mass="27948">MTTTAENPTTAATSVNGVLELLSALVACDSTTPTGEERTSAQVLAGYLDAAGFAVDIDELGPGRVNLLARRRFAEHGPKLMVNSHLDVVPAGPGWTSEPFEPTVRDGKLYGRGAADAKGALAAMACAAAELVAAEGGAPLIGELVYTAVSDEEGGSTGARHLLSELAQADDLPDAVIIGEPTGMRPLTAHKGSIRPVIEVVGVAAHAATPKQGVNAVNAAGAVLAALDGYSQGLEAIRHPLLGSPTCTPVLIGGGEAPNAVPEPLPHHPRPTHAAR</sequence>
<dbReference type="InterPro" id="IPR001261">
    <property type="entry name" value="ArgE/DapE_CS"/>
</dbReference>
<dbReference type="Pfam" id="PF01546">
    <property type="entry name" value="Peptidase_M20"/>
    <property type="match status" value="1"/>
</dbReference>
<dbReference type="PANTHER" id="PTHR43808">
    <property type="entry name" value="ACETYLORNITHINE DEACETYLASE"/>
    <property type="match status" value="1"/>
</dbReference>
<dbReference type="EMBL" id="JACHIW010000002">
    <property type="protein sequence ID" value="MBB5158304.1"/>
    <property type="molecule type" value="Genomic_DNA"/>
</dbReference>
<dbReference type="SUPFAM" id="SSF55031">
    <property type="entry name" value="Bacterial exopeptidase dimerisation domain"/>
    <property type="match status" value="1"/>
</dbReference>
<keyword evidence="3" id="KW-0378">Hydrolase</keyword>
<dbReference type="Gene3D" id="3.40.630.10">
    <property type="entry name" value="Zn peptidases"/>
    <property type="match status" value="1"/>
</dbReference>
<feature type="domain" description="Peptidase M20 dimerisation" evidence="5">
    <location>
        <begin position="188"/>
        <end position="263"/>
    </location>
</feature>
<evidence type="ECO:0000256" key="1">
    <source>
        <dbReference type="ARBA" id="ARBA00001947"/>
    </source>
</evidence>
<dbReference type="RefSeq" id="WP_221468301.1">
    <property type="nucleotide sequence ID" value="NZ_JACHIW010000002.1"/>
</dbReference>
<dbReference type="InterPro" id="IPR011650">
    <property type="entry name" value="Peptidase_M20_dimer"/>
</dbReference>
<organism evidence="6 7">
    <name type="scientific">Saccharopolyspora phatthalungensis</name>
    <dbReference type="NCBI Taxonomy" id="664693"/>
    <lineage>
        <taxon>Bacteria</taxon>
        <taxon>Bacillati</taxon>
        <taxon>Actinomycetota</taxon>
        <taxon>Actinomycetes</taxon>
        <taxon>Pseudonocardiales</taxon>
        <taxon>Pseudonocardiaceae</taxon>
        <taxon>Saccharopolyspora</taxon>
    </lineage>
</organism>
<dbReference type="GO" id="GO:0016787">
    <property type="term" value="F:hydrolase activity"/>
    <property type="evidence" value="ECO:0007669"/>
    <property type="project" value="UniProtKB-KW"/>
</dbReference>
<dbReference type="PROSITE" id="PS00758">
    <property type="entry name" value="ARGE_DAPE_CPG2_1"/>
    <property type="match status" value="1"/>
</dbReference>
<reference evidence="6 7" key="1">
    <citation type="submission" date="2020-08" db="EMBL/GenBank/DDBJ databases">
        <title>Sequencing the genomes of 1000 actinobacteria strains.</title>
        <authorList>
            <person name="Klenk H.-P."/>
        </authorList>
    </citation>
    <scope>NUCLEOTIDE SEQUENCE [LARGE SCALE GENOMIC DNA]</scope>
    <source>
        <strain evidence="6 7">DSM 45584</strain>
    </source>
</reference>
<proteinExistence type="predicted"/>
<comment type="caution">
    <text evidence="6">The sequence shown here is derived from an EMBL/GenBank/DDBJ whole genome shotgun (WGS) entry which is preliminary data.</text>
</comment>
<keyword evidence="2" id="KW-0479">Metal-binding</keyword>
<evidence type="ECO:0000256" key="2">
    <source>
        <dbReference type="ARBA" id="ARBA00022723"/>
    </source>
</evidence>
<dbReference type="AlphaFoldDB" id="A0A840QC41"/>
<accession>A0A840QC41</accession>
<dbReference type="Gene3D" id="3.30.70.360">
    <property type="match status" value="1"/>
</dbReference>
<keyword evidence="4" id="KW-0862">Zinc</keyword>
<keyword evidence="7" id="KW-1185">Reference proteome</keyword>
<dbReference type="Pfam" id="PF07687">
    <property type="entry name" value="M20_dimer"/>
    <property type="match status" value="1"/>
</dbReference>
<dbReference type="SUPFAM" id="SSF53187">
    <property type="entry name" value="Zn-dependent exopeptidases"/>
    <property type="match status" value="1"/>
</dbReference>
<gene>
    <name evidence="6" type="ORF">BJ970_005903</name>
</gene>
<dbReference type="Proteomes" id="UP000584374">
    <property type="component" value="Unassembled WGS sequence"/>
</dbReference>
<evidence type="ECO:0000313" key="6">
    <source>
        <dbReference type="EMBL" id="MBB5158304.1"/>
    </source>
</evidence>
<evidence type="ECO:0000256" key="4">
    <source>
        <dbReference type="ARBA" id="ARBA00022833"/>
    </source>
</evidence>
<protein>
    <submittedName>
        <fullName evidence="6">Acetylornithine deacetylase/succinyl-diaminopimelate desuccinylase-like protein</fullName>
    </submittedName>
</protein>
<name>A0A840QC41_9PSEU</name>
<evidence type="ECO:0000313" key="7">
    <source>
        <dbReference type="Proteomes" id="UP000584374"/>
    </source>
</evidence>
<dbReference type="InterPro" id="IPR036264">
    <property type="entry name" value="Bact_exopeptidase_dim_dom"/>
</dbReference>